<evidence type="ECO:0000313" key="3">
    <source>
        <dbReference type="Proteomes" id="UP001050975"/>
    </source>
</evidence>
<dbReference type="Proteomes" id="UP001050975">
    <property type="component" value="Unassembled WGS sequence"/>
</dbReference>
<dbReference type="Pfam" id="PF06940">
    <property type="entry name" value="DUF1287"/>
    <property type="match status" value="1"/>
</dbReference>
<evidence type="ECO:0000256" key="1">
    <source>
        <dbReference type="SAM" id="SignalP"/>
    </source>
</evidence>
<name>A0AAV3XD88_9CYAN</name>
<accession>A0AAV3XD88</accession>
<dbReference type="RefSeq" id="WP_226586152.1">
    <property type="nucleotide sequence ID" value="NZ_BLAY01000087.1"/>
</dbReference>
<keyword evidence="1" id="KW-0732">Signal</keyword>
<dbReference type="EMBL" id="BLAY01000087">
    <property type="protein sequence ID" value="GET40309.1"/>
    <property type="molecule type" value="Genomic_DNA"/>
</dbReference>
<organism evidence="2 3">
    <name type="scientific">Microseira wollei NIES-4236</name>
    <dbReference type="NCBI Taxonomy" id="2530354"/>
    <lineage>
        <taxon>Bacteria</taxon>
        <taxon>Bacillati</taxon>
        <taxon>Cyanobacteriota</taxon>
        <taxon>Cyanophyceae</taxon>
        <taxon>Oscillatoriophycideae</taxon>
        <taxon>Aerosakkonematales</taxon>
        <taxon>Aerosakkonemataceae</taxon>
        <taxon>Microseira</taxon>
    </lineage>
</organism>
<sequence length="221" mass="24599">MDLKTARFTPVILIVTSLCAACQNPAAYQLTNPANPTPATSSNLTKVLVSSPTIRRVIDNAIAQTKITRDYDPSYVRIPFPGGDVPMTTGVCTDVVIRAFREVDIDLQKTVNQDMRKNFAAYPNNWGLKAPDPNIDHRRVPNLMTYFKRQGKALPISRNSSNYQPGDIVTWDLGGGQQHIGIVSDMRSPSGRLMIIHNIGAGTELEDILFNWPILGHYRFF</sequence>
<reference evidence="2" key="1">
    <citation type="submission" date="2019-10" db="EMBL/GenBank/DDBJ databases">
        <title>Draft genome sequece of Microseira wollei NIES-4236.</title>
        <authorList>
            <person name="Yamaguchi H."/>
            <person name="Suzuki S."/>
            <person name="Kawachi M."/>
        </authorList>
    </citation>
    <scope>NUCLEOTIDE SEQUENCE</scope>
    <source>
        <strain evidence="2">NIES-4236</strain>
    </source>
</reference>
<evidence type="ECO:0000313" key="2">
    <source>
        <dbReference type="EMBL" id="GET40309.1"/>
    </source>
</evidence>
<protein>
    <recommendedName>
        <fullName evidence="4">DUF1287 domain-containing protein</fullName>
    </recommendedName>
</protein>
<proteinExistence type="predicted"/>
<comment type="caution">
    <text evidence="2">The sequence shown here is derived from an EMBL/GenBank/DDBJ whole genome shotgun (WGS) entry which is preliminary data.</text>
</comment>
<keyword evidence="3" id="KW-1185">Reference proteome</keyword>
<dbReference type="PIRSF" id="PIRSF011444">
    <property type="entry name" value="DUF1287"/>
    <property type="match status" value="1"/>
</dbReference>
<feature type="chain" id="PRO_5043887200" description="DUF1287 domain-containing protein" evidence="1">
    <location>
        <begin position="21"/>
        <end position="221"/>
    </location>
</feature>
<feature type="signal peptide" evidence="1">
    <location>
        <begin position="1"/>
        <end position="20"/>
    </location>
</feature>
<dbReference type="AlphaFoldDB" id="A0AAV3XD88"/>
<gene>
    <name evidence="2" type="ORF">MiSe_51180</name>
</gene>
<dbReference type="InterPro" id="IPR009706">
    <property type="entry name" value="DUF1287"/>
</dbReference>
<evidence type="ECO:0008006" key="4">
    <source>
        <dbReference type="Google" id="ProtNLM"/>
    </source>
</evidence>